<dbReference type="PRINTS" id="PR00463">
    <property type="entry name" value="EP450I"/>
</dbReference>
<evidence type="ECO:0000256" key="13">
    <source>
        <dbReference type="RuleBase" id="RU368045"/>
    </source>
</evidence>
<comment type="cofactor">
    <cofactor evidence="1 11 13">
        <name>heme</name>
        <dbReference type="ChEBI" id="CHEBI:30413"/>
    </cofactor>
</comment>
<keyword evidence="3 11" id="KW-0349">Heme</keyword>
<dbReference type="FunFam" id="1.10.630.10:FF:000002">
    <property type="entry name" value="Cytochrome P450 1A1"/>
    <property type="match status" value="1"/>
</dbReference>
<dbReference type="InterPro" id="IPR001128">
    <property type="entry name" value="Cyt_P450"/>
</dbReference>
<dbReference type="Pfam" id="PF00067">
    <property type="entry name" value="p450"/>
    <property type="match status" value="1"/>
</dbReference>
<dbReference type="InterPro" id="IPR002401">
    <property type="entry name" value="Cyt_P450_E_grp-I"/>
</dbReference>
<evidence type="ECO:0000256" key="6">
    <source>
        <dbReference type="ARBA" id="ARBA00022848"/>
    </source>
</evidence>
<evidence type="ECO:0000256" key="10">
    <source>
        <dbReference type="ARBA" id="ARBA00023136"/>
    </source>
</evidence>
<organism evidence="15 16">
    <name type="scientific">Aegotheles bennettii</name>
    <dbReference type="NCBI Taxonomy" id="48278"/>
    <lineage>
        <taxon>Eukaryota</taxon>
        <taxon>Metazoa</taxon>
        <taxon>Chordata</taxon>
        <taxon>Craniata</taxon>
        <taxon>Vertebrata</taxon>
        <taxon>Euteleostomi</taxon>
        <taxon>Archelosauria</taxon>
        <taxon>Archosauria</taxon>
        <taxon>Dinosauria</taxon>
        <taxon>Saurischia</taxon>
        <taxon>Theropoda</taxon>
        <taxon>Coelurosauria</taxon>
        <taxon>Aves</taxon>
        <taxon>Neognathae</taxon>
        <taxon>Neoaves</taxon>
        <taxon>Strisores</taxon>
        <taxon>Caprimulgiformes</taxon>
        <taxon>Aegothelidae</taxon>
        <taxon>Aegotheles</taxon>
    </lineage>
</organism>
<evidence type="ECO:0000256" key="1">
    <source>
        <dbReference type="ARBA" id="ARBA00001971"/>
    </source>
</evidence>
<keyword evidence="6 13" id="KW-0492">Microsome</keyword>
<evidence type="ECO:0000313" key="16">
    <source>
        <dbReference type="Proteomes" id="UP000559068"/>
    </source>
</evidence>
<evidence type="ECO:0000256" key="2">
    <source>
        <dbReference type="ARBA" id="ARBA00010617"/>
    </source>
</evidence>
<dbReference type="GO" id="GO:0042446">
    <property type="term" value="P:hormone biosynthetic process"/>
    <property type="evidence" value="ECO:0007669"/>
    <property type="project" value="TreeGrafter"/>
</dbReference>
<dbReference type="AlphaFoldDB" id="A0A7K6TSB5"/>
<gene>
    <name evidence="15" type="primary">Cyp1a4</name>
    <name evidence="15" type="ORF">AEGBEN_R10708</name>
</gene>
<dbReference type="GO" id="GO:0006805">
    <property type="term" value="P:xenobiotic metabolic process"/>
    <property type="evidence" value="ECO:0007669"/>
    <property type="project" value="UniProtKB-ARBA"/>
</dbReference>
<keyword evidence="14" id="KW-1133">Transmembrane helix</keyword>
<proteinExistence type="inferred from homology"/>
<comment type="caution">
    <text evidence="15">The sequence shown here is derived from an EMBL/GenBank/DDBJ whole genome shotgun (WGS) entry which is preliminary data.</text>
</comment>
<dbReference type="SUPFAM" id="SSF48264">
    <property type="entry name" value="Cytochrome P450"/>
    <property type="match status" value="1"/>
</dbReference>
<dbReference type="InterPro" id="IPR036396">
    <property type="entry name" value="Cyt_P450_sf"/>
</dbReference>
<dbReference type="Proteomes" id="UP000559068">
    <property type="component" value="Unassembled WGS sequence"/>
</dbReference>
<feature type="binding site" description="axial binding residue" evidence="11">
    <location>
        <position position="463"/>
    </location>
    <ligand>
        <name>heme</name>
        <dbReference type="ChEBI" id="CHEBI:30413"/>
    </ligand>
    <ligandPart>
        <name>Fe</name>
        <dbReference type="ChEBI" id="CHEBI:18248"/>
    </ligandPart>
</feature>
<evidence type="ECO:0000256" key="3">
    <source>
        <dbReference type="ARBA" id="ARBA00022617"/>
    </source>
</evidence>
<dbReference type="OrthoDB" id="1055148at2759"/>
<dbReference type="GO" id="GO:0042448">
    <property type="term" value="P:progesterone metabolic process"/>
    <property type="evidence" value="ECO:0007669"/>
    <property type="project" value="TreeGrafter"/>
</dbReference>
<keyword evidence="10 14" id="KW-0472">Membrane</keyword>
<evidence type="ECO:0000313" key="15">
    <source>
        <dbReference type="EMBL" id="NWX13513.1"/>
    </source>
</evidence>
<dbReference type="GO" id="GO:0004508">
    <property type="term" value="F:steroid 17-alpha-monooxygenase activity"/>
    <property type="evidence" value="ECO:0007669"/>
    <property type="project" value="TreeGrafter"/>
</dbReference>
<feature type="non-terminal residue" evidence="15">
    <location>
        <position position="524"/>
    </location>
</feature>
<dbReference type="GO" id="GO:0046677">
    <property type="term" value="P:response to antibiotic"/>
    <property type="evidence" value="ECO:0007669"/>
    <property type="project" value="UniProtKB-ARBA"/>
</dbReference>
<dbReference type="GO" id="GO:0020037">
    <property type="term" value="F:heme binding"/>
    <property type="evidence" value="ECO:0007669"/>
    <property type="project" value="UniProtKB-UniRule"/>
</dbReference>
<feature type="non-terminal residue" evidence="15">
    <location>
        <position position="1"/>
    </location>
</feature>
<evidence type="ECO:0000256" key="14">
    <source>
        <dbReference type="SAM" id="Phobius"/>
    </source>
</evidence>
<protein>
    <recommendedName>
        <fullName evidence="13">Cytochrome P450 1A</fullName>
        <ecNumber evidence="13">1.14.14.1</ecNumber>
    </recommendedName>
</protein>
<dbReference type="InterPro" id="IPR017972">
    <property type="entry name" value="Cyt_P450_CS"/>
</dbReference>
<dbReference type="PRINTS" id="PR00385">
    <property type="entry name" value="P450"/>
</dbReference>
<dbReference type="CDD" id="cd20676">
    <property type="entry name" value="CYP1A"/>
    <property type="match status" value="1"/>
</dbReference>
<keyword evidence="8 11" id="KW-0408">Iron</keyword>
<dbReference type="EMBL" id="VZRW01002144">
    <property type="protein sequence ID" value="NWX13513.1"/>
    <property type="molecule type" value="Genomic_DNA"/>
</dbReference>
<keyword evidence="7 12" id="KW-0560">Oxidoreductase</keyword>
<dbReference type="PRINTS" id="PR01683">
    <property type="entry name" value="EP450ICYP1A"/>
</dbReference>
<evidence type="ECO:0000256" key="5">
    <source>
        <dbReference type="ARBA" id="ARBA00022824"/>
    </source>
</evidence>
<evidence type="ECO:0000256" key="7">
    <source>
        <dbReference type="ARBA" id="ARBA00023002"/>
    </source>
</evidence>
<dbReference type="PROSITE" id="PS00086">
    <property type="entry name" value="CYTOCHROME_P450"/>
    <property type="match status" value="1"/>
</dbReference>
<comment type="similarity">
    <text evidence="2 12">Belongs to the cytochrome P450 family.</text>
</comment>
<dbReference type="PANTHER" id="PTHR24289">
    <property type="entry name" value="STEROID 17-ALPHA-HYDROXYLASE/17,20 LYASE"/>
    <property type="match status" value="1"/>
</dbReference>
<evidence type="ECO:0000256" key="12">
    <source>
        <dbReference type="RuleBase" id="RU000461"/>
    </source>
</evidence>
<accession>A0A7K6TSB5</accession>
<sequence length="524" mass="59597">MPAAMQAVKALVGSQGVVSATEVLLAAAVFCLVFLLIQSLQQHVPKGLKSPPGPRGLPILGNVLELRKNTHLVLTRLSQKYGDVMEVRIGMRPVLVLSGLDTIRQALVKQGEEFMGRPDLYSFQYISNGQSLAFSPDSGEVWRARRKLAQNALKTFSITPSPTSASTCLLEEHVSKEADYLVTKFLQLMEKEKSFDPYRYLVVSVANVICAMCFGKRYDHNDQELLNVVTLNNDFGDVAASGNPADFIPVLQYLPIRTMQLFKDINRRFNSFVKKIVQDHYTSFDKEHIRDITDSLIEHCQEKSVPLSNEKIINIVNDLFGAGFDTVATALSWSLMYVALYPDIQKKIQEELDQIIGQERRPRLSDRSTLPYTEAFILEMFRHSSFLPFTIPHSTTKATALNGYYIPKDTCVFVNQWQVNHDEKLWKDPSTFNPERFLNAEGTEINRTESEKVLAFGLGKRRCIGESIGRWEIFLFLTTMLQQLEFRLRPGEKVDITPQYGLTMKYKKCECFQIRKRVPVKSSL</sequence>
<name>A0A7K6TSB5_9AVES</name>
<dbReference type="PANTHER" id="PTHR24289:SF21">
    <property type="entry name" value="CYTOCHROME P450 1A"/>
    <property type="match status" value="1"/>
</dbReference>
<keyword evidence="9 12" id="KW-0503">Monooxygenase</keyword>
<keyword evidence="4 11" id="KW-0479">Metal-binding</keyword>
<evidence type="ECO:0000256" key="9">
    <source>
        <dbReference type="ARBA" id="ARBA00023033"/>
    </source>
</evidence>
<dbReference type="GO" id="GO:0005789">
    <property type="term" value="C:endoplasmic reticulum membrane"/>
    <property type="evidence" value="ECO:0007669"/>
    <property type="project" value="UniProtKB-SubCell"/>
</dbReference>
<evidence type="ECO:0000256" key="4">
    <source>
        <dbReference type="ARBA" id="ARBA00022723"/>
    </source>
</evidence>
<keyword evidence="16" id="KW-1185">Reference proteome</keyword>
<dbReference type="GO" id="GO:0005506">
    <property type="term" value="F:iron ion binding"/>
    <property type="evidence" value="ECO:0007669"/>
    <property type="project" value="UniProtKB-UniRule"/>
</dbReference>
<evidence type="ECO:0000256" key="11">
    <source>
        <dbReference type="PIRSR" id="PIRSR602401-1"/>
    </source>
</evidence>
<comment type="subcellular location">
    <subcellularLocation>
        <location evidence="13">Endoplasmic reticulum membrane</location>
        <topology evidence="13">Peripheral membrane protein</topology>
    </subcellularLocation>
    <subcellularLocation>
        <location evidence="13">Microsome membrane</location>
        <topology evidence="13">Peripheral membrane protein</topology>
    </subcellularLocation>
</comment>
<feature type="transmembrane region" description="Helical" evidence="14">
    <location>
        <begin position="12"/>
        <end position="37"/>
    </location>
</feature>
<dbReference type="EC" id="1.14.14.1" evidence="13"/>
<dbReference type="Gene3D" id="1.10.630.10">
    <property type="entry name" value="Cytochrome P450"/>
    <property type="match status" value="1"/>
</dbReference>
<dbReference type="GO" id="GO:0019825">
    <property type="term" value="F:oxygen binding"/>
    <property type="evidence" value="ECO:0007669"/>
    <property type="project" value="UniProtKB-ARBA"/>
</dbReference>
<keyword evidence="14" id="KW-0812">Transmembrane</keyword>
<comment type="function">
    <text evidence="13">Cytochromes P450 are a group of heme-thiolate monooxygenases. They oxidize a variety of structurally unrelated compounds, including steroids, fatty acids, and xenobiotics.</text>
</comment>
<reference evidence="15 16" key="1">
    <citation type="submission" date="2019-09" db="EMBL/GenBank/DDBJ databases">
        <title>Bird 10,000 Genomes (B10K) Project - Family phase.</title>
        <authorList>
            <person name="Zhang G."/>
        </authorList>
    </citation>
    <scope>NUCLEOTIDE SEQUENCE [LARGE SCALE GENOMIC DNA]</scope>
    <source>
        <strain evidence="15">B10K-DU-029-76</strain>
        <tissue evidence="15">Heart</tissue>
    </source>
</reference>
<dbReference type="InterPro" id="IPR008066">
    <property type="entry name" value="Cyt_P450_E_grp-I_CYP1"/>
</dbReference>
<evidence type="ECO:0000256" key="8">
    <source>
        <dbReference type="ARBA" id="ARBA00023004"/>
    </source>
</evidence>
<keyword evidence="5 13" id="KW-0256">Endoplasmic reticulum</keyword>